<organism evidence="1 2">
    <name type="scientific">Perkinsus olseni</name>
    <name type="common">Perkinsus atlanticus</name>
    <dbReference type="NCBI Taxonomy" id="32597"/>
    <lineage>
        <taxon>Eukaryota</taxon>
        <taxon>Sar</taxon>
        <taxon>Alveolata</taxon>
        <taxon>Perkinsozoa</taxon>
        <taxon>Perkinsea</taxon>
        <taxon>Perkinsida</taxon>
        <taxon>Perkinsidae</taxon>
        <taxon>Perkinsus</taxon>
    </lineage>
</organism>
<sequence>MGYNTKALRNLQHLAEGQVETSSNDLKALIHTVSATKDSVLQEMADSHGADMNALGRVEDVVAVVDSLTKAAFDEIQQHIGRSRREFRELDQMLDTLSSSTNASTASLTKDVEEDIMKSQKFMDGIRPILGQMKEDAAGYEKKDRDLTAEFMSKRQGIVKTVSDIEKEGNEERAKVWKDTMKAPLWVALAVLVLGIRGVSSRPSPAEPYPGSMMLGRNGSPLVDMTAEEVAALPVSVLVHLTKKVWHSLTPAQVSRLPPATLHLIPVQAVTLDTLTSYSPKTFQHSPRPTEEMIANQPSIEDQQRILSSLNSDASISPEALLQEGAGRARYMHAGPARGYWSDWTNWYCDKYYWWQWCGEVAFVRTKALAESIKKMSAKVKKAATQLESLDAQVDGFRLNESLRLIDPTGEHDGLTPRAAALYKAVQVEQPAVESAFKEKYPELHELEDAIKVQVDASKDMMGEQFTKSSEEASGNIERLAKHLLEQTEETDKNLQKVRPGAAIVIARGSIDVVCWGDEAL</sequence>
<reference evidence="1 2" key="1">
    <citation type="submission" date="2020-04" db="EMBL/GenBank/DDBJ databases">
        <title>Perkinsus olseni comparative genomics.</title>
        <authorList>
            <person name="Bogema D.R."/>
        </authorList>
    </citation>
    <scope>NUCLEOTIDE SEQUENCE [LARGE SCALE GENOMIC DNA]</scope>
    <source>
        <strain evidence="1">ATCC PRA-205</strain>
    </source>
</reference>
<accession>A0A7J6T4P6</accession>
<gene>
    <name evidence="1" type="ORF">FOZ62_026083</name>
</gene>
<proteinExistence type="predicted"/>
<dbReference type="EMBL" id="JABANM010009920">
    <property type="protein sequence ID" value="KAF4740168.1"/>
    <property type="molecule type" value="Genomic_DNA"/>
</dbReference>
<protein>
    <submittedName>
        <fullName evidence="1">Uncharacterized protein</fullName>
    </submittedName>
</protein>
<name>A0A7J6T4P6_PEROL</name>
<dbReference type="Proteomes" id="UP000574390">
    <property type="component" value="Unassembled WGS sequence"/>
</dbReference>
<evidence type="ECO:0000313" key="1">
    <source>
        <dbReference type="EMBL" id="KAF4740168.1"/>
    </source>
</evidence>
<evidence type="ECO:0000313" key="2">
    <source>
        <dbReference type="Proteomes" id="UP000574390"/>
    </source>
</evidence>
<dbReference type="AlphaFoldDB" id="A0A7J6T4P6"/>
<comment type="caution">
    <text evidence="1">The sequence shown here is derived from an EMBL/GenBank/DDBJ whole genome shotgun (WGS) entry which is preliminary data.</text>
</comment>